<evidence type="ECO:0000313" key="4">
    <source>
        <dbReference type="Proteomes" id="UP000011645"/>
    </source>
</evidence>
<reference evidence="1 3" key="1">
    <citation type="journal article" date="2010" name="J. Bacteriol.">
        <title>Complete genome sequence of Halalkalicoccus jeotgali B3(T), an extremely halophilic archaeon.</title>
        <authorList>
            <person name="Roh S.W."/>
            <person name="Nam Y.D."/>
            <person name="Nam S.H."/>
            <person name="Choi S.H."/>
            <person name="Park H.S."/>
            <person name="Bae J.W."/>
        </authorList>
    </citation>
    <scope>NUCLEOTIDE SEQUENCE [LARGE SCALE GENOMIC DNA]</scope>
    <source>
        <strain evidence="1">B3</strain>
        <strain evidence="3">DSM 18796 / CECT 7217 / JCM 14584 / KCTC 4019 / B3</strain>
        <plasmid evidence="3">2</plasmid>
    </source>
</reference>
<keyword evidence="4" id="KW-1185">Reference proteome</keyword>
<name>D8JCM2_HALJB</name>
<geneLocation type="plasmid" evidence="1 3">
    <name>2</name>
</geneLocation>
<gene>
    <name evidence="1" type="ordered locus">HacjB3_18948</name>
    <name evidence="2" type="ORF">C497_00475</name>
</gene>
<dbReference type="EMBL" id="CP002064">
    <property type="protein sequence ID" value="ADJ17129.1"/>
    <property type="molecule type" value="Genomic_DNA"/>
</dbReference>
<proteinExistence type="predicted"/>
<evidence type="ECO:0000313" key="3">
    <source>
        <dbReference type="Proteomes" id="UP000000390"/>
    </source>
</evidence>
<accession>D8JCM2</accession>
<evidence type="ECO:0000313" key="1">
    <source>
        <dbReference type="EMBL" id="ADJ17129.1"/>
    </source>
</evidence>
<dbReference type="Proteomes" id="UP000011645">
    <property type="component" value="Unassembled WGS sequence"/>
</dbReference>
<sequence length="66" mass="7112">MDVISSQRLGRQRLATYGIGLLAVLGRSMRVIPAIIALLTGDSDGSTIFLITVIQFAYDTRASTNL</sequence>
<dbReference type="HOGENOM" id="CLU_2820678_0_0_2"/>
<dbReference type="KEGG" id="hje:HacjB3_18948"/>
<evidence type="ECO:0000313" key="2">
    <source>
        <dbReference type="EMBL" id="ELY41716.1"/>
    </source>
</evidence>
<dbReference type="Proteomes" id="UP000000390">
    <property type="component" value="Plasmid 2"/>
</dbReference>
<protein>
    <submittedName>
        <fullName evidence="1">Uncharacterized protein</fullName>
    </submittedName>
</protein>
<reference evidence="2 4" key="2">
    <citation type="journal article" date="2014" name="PLoS Genet.">
        <title>Phylogenetically driven sequencing of extremely halophilic archaea reveals strategies for static and dynamic osmo-response.</title>
        <authorList>
            <person name="Becker E.A."/>
            <person name="Seitzer P.M."/>
            <person name="Tritt A."/>
            <person name="Larsen D."/>
            <person name="Krusor M."/>
            <person name="Yao A.I."/>
            <person name="Wu D."/>
            <person name="Madern D."/>
            <person name="Eisen J.A."/>
            <person name="Darling A.E."/>
            <person name="Facciotti M.T."/>
        </authorList>
    </citation>
    <scope>NUCLEOTIDE SEQUENCE [LARGE SCALE GENOMIC DNA]</scope>
    <source>
        <strain evidence="2">B3</strain>
        <strain evidence="4">DSM 18796 / CECT 7217 / JCM 14584 / KCTC 4019 / B3</strain>
    </source>
</reference>
<dbReference type="AlphaFoldDB" id="D8JCM2"/>
<dbReference type="EMBL" id="AOHV01000002">
    <property type="protein sequence ID" value="ELY41716.1"/>
    <property type="molecule type" value="Genomic_DNA"/>
</dbReference>
<organism evidence="1 3">
    <name type="scientific">Halalkalicoccus jeotgali (strain DSM 18796 / CECT 7217 / JCM 14584 / KCTC 4019 / B3)</name>
    <dbReference type="NCBI Taxonomy" id="795797"/>
    <lineage>
        <taxon>Archaea</taxon>
        <taxon>Methanobacteriati</taxon>
        <taxon>Methanobacteriota</taxon>
        <taxon>Stenosarchaea group</taxon>
        <taxon>Halobacteria</taxon>
        <taxon>Halobacteriales</taxon>
        <taxon>Halococcaceae</taxon>
        <taxon>Halalkalicoccus</taxon>
    </lineage>
</organism>
<dbReference type="PATRIC" id="fig|795797.18.peg.3663"/>
<keyword evidence="1" id="KW-0614">Plasmid</keyword>